<sequence>MPPPPRHVEGEGDATRRRHVSRGHGMPHITSRASFSHGRSSPSSSLTSTGAASRAAISVDDARLCVSHCRHRCGVAIVPCLSLMVSVSSSLRGWAGEYISVRRGRVLASATPRPLGTRETIARPKAAHTATARSAVALCRLCASFFVAASDARSLAGCSRQRGAGPPKRGRRPRITAALRAAVLVFVAQAGARAVIDVDHILGASKHASPSVEQFLDTLTTVPTRSAPCRVTLPLPSVGDEYMYRRPASNPSDEYMYQQGHADNAVHNITAYRIGEDSVGDEYTYRRPASKDAPDRLAALSRRTLSRLNDEYMDFRPASRPSLDLTELAFVVCTMPSLSGASNMRYAISGTRYALGDPTRRRSNISPSREQADSTDVLFVDGDLSAS</sequence>
<dbReference type="Proteomes" id="UP000320762">
    <property type="component" value="Unassembled WGS sequence"/>
</dbReference>
<keyword evidence="3" id="KW-1185">Reference proteome</keyword>
<gene>
    <name evidence="2" type="ORF">BD626DRAFT_584258</name>
</gene>
<dbReference type="EMBL" id="VDMD01000014">
    <property type="protein sequence ID" value="TRM62072.1"/>
    <property type="molecule type" value="Genomic_DNA"/>
</dbReference>
<feature type="compositionally biased region" description="Low complexity" evidence="1">
    <location>
        <begin position="30"/>
        <end position="48"/>
    </location>
</feature>
<evidence type="ECO:0000313" key="2">
    <source>
        <dbReference type="EMBL" id="TRM62072.1"/>
    </source>
</evidence>
<dbReference type="AlphaFoldDB" id="A0A550CB82"/>
<reference evidence="2 3" key="1">
    <citation type="journal article" date="2019" name="New Phytol.">
        <title>Comparative genomics reveals unique wood-decay strategies and fruiting body development in the Schizophyllaceae.</title>
        <authorList>
            <person name="Almasi E."/>
            <person name="Sahu N."/>
            <person name="Krizsan K."/>
            <person name="Balint B."/>
            <person name="Kovacs G.M."/>
            <person name="Kiss B."/>
            <person name="Cseklye J."/>
            <person name="Drula E."/>
            <person name="Henrissat B."/>
            <person name="Nagy I."/>
            <person name="Chovatia M."/>
            <person name="Adam C."/>
            <person name="LaButti K."/>
            <person name="Lipzen A."/>
            <person name="Riley R."/>
            <person name="Grigoriev I.V."/>
            <person name="Nagy L.G."/>
        </authorList>
    </citation>
    <scope>NUCLEOTIDE SEQUENCE [LARGE SCALE GENOMIC DNA]</scope>
    <source>
        <strain evidence="2 3">NL-1724</strain>
    </source>
</reference>
<organism evidence="2 3">
    <name type="scientific">Schizophyllum amplum</name>
    <dbReference type="NCBI Taxonomy" id="97359"/>
    <lineage>
        <taxon>Eukaryota</taxon>
        <taxon>Fungi</taxon>
        <taxon>Dikarya</taxon>
        <taxon>Basidiomycota</taxon>
        <taxon>Agaricomycotina</taxon>
        <taxon>Agaricomycetes</taxon>
        <taxon>Agaricomycetidae</taxon>
        <taxon>Agaricales</taxon>
        <taxon>Schizophyllaceae</taxon>
        <taxon>Schizophyllum</taxon>
    </lineage>
</organism>
<accession>A0A550CB82</accession>
<feature type="region of interest" description="Disordered" evidence="1">
    <location>
        <begin position="1"/>
        <end position="48"/>
    </location>
</feature>
<comment type="caution">
    <text evidence="2">The sequence shown here is derived from an EMBL/GenBank/DDBJ whole genome shotgun (WGS) entry which is preliminary data.</text>
</comment>
<evidence type="ECO:0000313" key="3">
    <source>
        <dbReference type="Proteomes" id="UP000320762"/>
    </source>
</evidence>
<evidence type="ECO:0000256" key="1">
    <source>
        <dbReference type="SAM" id="MobiDB-lite"/>
    </source>
</evidence>
<name>A0A550CB82_9AGAR</name>
<proteinExistence type="predicted"/>
<protein>
    <submittedName>
        <fullName evidence="2">Uncharacterized protein</fullName>
    </submittedName>
</protein>
<feature type="compositionally biased region" description="Basic and acidic residues" evidence="1">
    <location>
        <begin position="1"/>
        <end position="15"/>
    </location>
</feature>